<dbReference type="PROSITE" id="PS51828">
    <property type="entry name" value="PTX_2"/>
    <property type="match status" value="1"/>
</dbReference>
<keyword evidence="5" id="KW-0325">Glycoprotein</keyword>
<dbReference type="Pfam" id="PF00354">
    <property type="entry name" value="Pentaxin"/>
    <property type="match status" value="1"/>
</dbReference>
<dbReference type="SMART" id="SM00159">
    <property type="entry name" value="PTX"/>
    <property type="match status" value="1"/>
</dbReference>
<comment type="caution">
    <text evidence="6">Lacks conserved residue(s) required for the propagation of feature annotation.</text>
</comment>
<keyword evidence="8" id="KW-0472">Membrane</keyword>
<dbReference type="PANTHER" id="PTHR19277:SF162">
    <property type="entry name" value="NEURONAL PENTRAXIN RECEPTOR"/>
    <property type="match status" value="1"/>
</dbReference>
<evidence type="ECO:0000256" key="1">
    <source>
        <dbReference type="ARBA" id="ARBA00001913"/>
    </source>
</evidence>
<dbReference type="Gene3D" id="2.60.120.200">
    <property type="match status" value="1"/>
</dbReference>
<gene>
    <name evidence="10" type="ORF">Z043_125941</name>
</gene>
<dbReference type="EMBL" id="JARO02021229">
    <property type="protein sequence ID" value="KPP56439.1"/>
    <property type="molecule type" value="Genomic_DNA"/>
</dbReference>
<evidence type="ECO:0000259" key="9">
    <source>
        <dbReference type="PROSITE" id="PS51828"/>
    </source>
</evidence>
<feature type="compositionally biased region" description="Basic and acidic residues" evidence="7">
    <location>
        <begin position="42"/>
        <end position="52"/>
    </location>
</feature>
<feature type="compositionally biased region" description="Gly residues" evidence="7">
    <location>
        <begin position="143"/>
        <end position="156"/>
    </location>
</feature>
<sequence length="365" mass="38495">AHTLTGGPRAADILRWPRSCHSPQHSATTPDSQAGSARSPHSRSDPVPHRDPSSPPPDRAPHVATLKFLVVVLAAGMLAFLGAVICIIAAVHPGFASSAAAAPAAAPPDNDSLSRDSLLQPLPEGSVGALEAQSPVQNQSGIGEKGLGVVSGTGGDPEGELGHRHELEEGIDTLQQRIAELEQGLSEQTYPEGYKLSFPVRTDYMYGVVRHPIPELYAFTTCLWLRTKDGGIGTPFSYAVPDQPNELVLLRGVHNPVELLVNDRVGGPRVLFAGSRFSPPWVLVLGQEQDAMGGRFDASQALVGELSQFNLWDRVLSPAEIAGLADCSAAFLGNVVPWTDRGVGVFGGAAKESPEACREPAGARK</sequence>
<evidence type="ECO:0000256" key="4">
    <source>
        <dbReference type="ARBA" id="ARBA00023157"/>
    </source>
</evidence>
<feature type="transmembrane region" description="Helical" evidence="8">
    <location>
        <begin position="68"/>
        <end position="91"/>
    </location>
</feature>
<dbReference type="SUPFAM" id="SSF49899">
    <property type="entry name" value="Concanavalin A-like lectins/glucanases"/>
    <property type="match status" value="1"/>
</dbReference>
<evidence type="ECO:0000256" key="6">
    <source>
        <dbReference type="PROSITE-ProRule" id="PRU01172"/>
    </source>
</evidence>
<evidence type="ECO:0000256" key="3">
    <source>
        <dbReference type="ARBA" id="ARBA00022837"/>
    </source>
</evidence>
<keyword evidence="3" id="KW-0106">Calcium</keyword>
<feature type="region of interest" description="Disordered" evidence="7">
    <location>
        <begin position="101"/>
        <end position="162"/>
    </location>
</feature>
<keyword evidence="8" id="KW-1133">Transmembrane helix</keyword>
<evidence type="ECO:0000313" key="11">
    <source>
        <dbReference type="Proteomes" id="UP000034805"/>
    </source>
</evidence>
<dbReference type="InterPro" id="IPR051360">
    <property type="entry name" value="Neuronal_Pentraxin_Related"/>
</dbReference>
<accession>A0A0P7TSG5</accession>
<dbReference type="GO" id="GO:0046872">
    <property type="term" value="F:metal ion binding"/>
    <property type="evidence" value="ECO:0007669"/>
    <property type="project" value="UniProtKB-KW"/>
</dbReference>
<keyword evidence="4" id="KW-1015">Disulfide bond</keyword>
<evidence type="ECO:0000256" key="8">
    <source>
        <dbReference type="SAM" id="Phobius"/>
    </source>
</evidence>
<keyword evidence="8" id="KW-0812">Transmembrane</keyword>
<keyword evidence="2" id="KW-0479">Metal-binding</keyword>
<proteinExistence type="predicted"/>
<dbReference type="AlphaFoldDB" id="A0A0P7TSG5"/>
<comment type="caution">
    <text evidence="10">The sequence shown here is derived from an EMBL/GenBank/DDBJ whole genome shotgun (WGS) entry which is preliminary data.</text>
</comment>
<dbReference type="PRINTS" id="PR00895">
    <property type="entry name" value="PENTAXIN"/>
</dbReference>
<dbReference type="Proteomes" id="UP000034805">
    <property type="component" value="Unassembled WGS sequence"/>
</dbReference>
<protein>
    <recommendedName>
        <fullName evidence="9">Pentraxin (PTX) domain-containing protein</fullName>
    </recommendedName>
</protein>
<dbReference type="PANTHER" id="PTHR19277">
    <property type="entry name" value="PENTRAXIN"/>
    <property type="match status" value="1"/>
</dbReference>
<evidence type="ECO:0000313" key="10">
    <source>
        <dbReference type="EMBL" id="KPP56439.1"/>
    </source>
</evidence>
<dbReference type="STRING" id="113540.ENSSFOP00015056914"/>
<feature type="region of interest" description="Disordered" evidence="7">
    <location>
        <begin position="1"/>
        <end position="60"/>
    </location>
</feature>
<organism evidence="10 11">
    <name type="scientific">Scleropages formosus</name>
    <name type="common">Asian bonytongue</name>
    <name type="synonym">Osteoglossum formosum</name>
    <dbReference type="NCBI Taxonomy" id="113540"/>
    <lineage>
        <taxon>Eukaryota</taxon>
        <taxon>Metazoa</taxon>
        <taxon>Chordata</taxon>
        <taxon>Craniata</taxon>
        <taxon>Vertebrata</taxon>
        <taxon>Euteleostomi</taxon>
        <taxon>Actinopterygii</taxon>
        <taxon>Neopterygii</taxon>
        <taxon>Teleostei</taxon>
        <taxon>Osteoglossocephala</taxon>
        <taxon>Osteoglossomorpha</taxon>
        <taxon>Osteoglossiformes</taxon>
        <taxon>Osteoglossidae</taxon>
        <taxon>Scleropages</taxon>
    </lineage>
</organism>
<name>A0A0P7TSG5_SCLFO</name>
<evidence type="ECO:0000256" key="7">
    <source>
        <dbReference type="SAM" id="MobiDB-lite"/>
    </source>
</evidence>
<dbReference type="InterPro" id="IPR001759">
    <property type="entry name" value="PTX_dom"/>
</dbReference>
<dbReference type="InterPro" id="IPR013320">
    <property type="entry name" value="ConA-like_dom_sf"/>
</dbReference>
<evidence type="ECO:0000256" key="5">
    <source>
        <dbReference type="ARBA" id="ARBA00023180"/>
    </source>
</evidence>
<feature type="domain" description="Pentraxin (PTX)" evidence="9">
    <location>
        <begin position="283"/>
        <end position="357"/>
    </location>
</feature>
<comment type="cofactor">
    <cofactor evidence="1">
        <name>Ca(2+)</name>
        <dbReference type="ChEBI" id="CHEBI:29108"/>
    </cofactor>
</comment>
<evidence type="ECO:0000256" key="2">
    <source>
        <dbReference type="ARBA" id="ARBA00022723"/>
    </source>
</evidence>
<feature type="non-terminal residue" evidence="10">
    <location>
        <position position="1"/>
    </location>
</feature>
<reference evidence="10 11" key="1">
    <citation type="submission" date="2015-08" db="EMBL/GenBank/DDBJ databases">
        <title>The genome of the Asian arowana (Scleropages formosus).</title>
        <authorList>
            <person name="Tan M.H."/>
            <person name="Gan H.M."/>
            <person name="Croft L.J."/>
            <person name="Austin C.M."/>
        </authorList>
    </citation>
    <scope>NUCLEOTIDE SEQUENCE [LARGE SCALE GENOMIC DNA]</scope>
    <source>
        <strain evidence="10">Aro1</strain>
    </source>
</reference>
<feature type="compositionally biased region" description="Polar residues" evidence="7">
    <location>
        <begin position="21"/>
        <end position="36"/>
    </location>
</feature>